<feature type="transmembrane region" description="Helical" evidence="1">
    <location>
        <begin position="359"/>
        <end position="383"/>
    </location>
</feature>
<keyword evidence="1" id="KW-0812">Transmembrane</keyword>
<feature type="transmembrane region" description="Helical" evidence="1">
    <location>
        <begin position="395"/>
        <end position="414"/>
    </location>
</feature>
<comment type="caution">
    <text evidence="2">The sequence shown here is derived from an EMBL/GenBank/DDBJ whole genome shotgun (WGS) entry which is preliminary data.</text>
</comment>
<evidence type="ECO:0000313" key="3">
    <source>
        <dbReference type="Proteomes" id="UP000565078"/>
    </source>
</evidence>
<feature type="transmembrane region" description="Helical" evidence="1">
    <location>
        <begin position="103"/>
        <end position="120"/>
    </location>
</feature>
<dbReference type="AlphaFoldDB" id="A0A7J4J5P6"/>
<evidence type="ECO:0000256" key="1">
    <source>
        <dbReference type="SAM" id="Phobius"/>
    </source>
</evidence>
<feature type="transmembrane region" description="Helical" evidence="1">
    <location>
        <begin position="172"/>
        <end position="190"/>
    </location>
</feature>
<name>A0A7J4J5P6_9ARCH</name>
<feature type="transmembrane region" description="Helical" evidence="1">
    <location>
        <begin position="320"/>
        <end position="339"/>
    </location>
</feature>
<feature type="transmembrane region" description="Helical" evidence="1">
    <location>
        <begin position="202"/>
        <end position="234"/>
    </location>
</feature>
<dbReference type="EMBL" id="DUGC01000123">
    <property type="protein sequence ID" value="HIH10546.1"/>
    <property type="molecule type" value="Genomic_DNA"/>
</dbReference>
<feature type="transmembrane region" description="Helical" evidence="1">
    <location>
        <begin position="293"/>
        <end position="313"/>
    </location>
</feature>
<accession>A0A7J4J5P6</accession>
<protein>
    <submittedName>
        <fullName evidence="2">Uncharacterized protein</fullName>
    </submittedName>
</protein>
<proteinExistence type="predicted"/>
<feature type="transmembrane region" description="Helical" evidence="1">
    <location>
        <begin position="246"/>
        <end position="267"/>
    </location>
</feature>
<reference evidence="3" key="1">
    <citation type="journal article" date="2020" name="bioRxiv">
        <title>A rank-normalized archaeal taxonomy based on genome phylogeny resolves widespread incomplete and uneven classifications.</title>
        <authorList>
            <person name="Rinke C."/>
            <person name="Chuvochina M."/>
            <person name="Mussig A.J."/>
            <person name="Chaumeil P.-A."/>
            <person name="Waite D.W."/>
            <person name="Whitman W.B."/>
            <person name="Parks D.H."/>
            <person name="Hugenholtz P."/>
        </authorList>
    </citation>
    <scope>NUCLEOTIDE SEQUENCE [LARGE SCALE GENOMIC DNA]</scope>
</reference>
<organism evidence="2 3">
    <name type="scientific">Candidatus Iainarchaeum sp</name>
    <dbReference type="NCBI Taxonomy" id="3101447"/>
    <lineage>
        <taxon>Archaea</taxon>
        <taxon>Candidatus Iainarchaeota</taxon>
        <taxon>Candidatus Iainarchaeia</taxon>
        <taxon>Candidatus Iainarchaeales</taxon>
        <taxon>Candidatus Iainarchaeaceae</taxon>
        <taxon>Candidatus Iainarchaeum</taxon>
    </lineage>
</organism>
<sequence>MDKSVLFLTAIAIALIIASSDVFVATAAGENYYPFHLFSPSIRTLDFTYYSAIVKHVSLFGWVSENQLFELSHLTPSREWLPFMIAGIMQSAFGYQWIFMAKVAGSIVTFILAFLLFGRWMGNGPSERSRIALAALFALFPNFFDVLSIYPPELLTNIVKFFTANSLFLDRFHSPAMTLPFFLLALYFAFRAFDTGRAIDTAIAGIAAGLLIYTYFYYIAFFAGLLAVMLAQVWEGKVRKRGFREIIPWQGIIIFAIAAAVAAPYAANLAINSGSGMSGDLILRLGLTEYSRAYYIIPTIKYLGILLATVFLVRKRGKDLIFFAGMLTAAIIGMNLHLVTGFNLSILHWQGQVADQVSLFLAVMILCQWQASWRPGFGFAFQALCERAAQAIRRFLPLLGGVFLILILAMGLIVQTNSFRAKCATTQALWPSECPAYTIDPKERDALDWLKAHSARGDVVISLSSQTNARISADTGLFVFLPNGFLTTAKNSDIEERVGFSYRFFGVAKEKLESLLTPHAGTLNIVTVTRQTGSSQAMIDAEKVMLVNFPFHFLYHSTYIWQKALFERSISGWPQETRDMLFENGAEGNIFFYPKGTADRIMNYYENSGGVAGRKKITWVWEGRYERIIADVSAAQGEKLQKEFDNGDITIYRYIS</sequence>
<gene>
    <name evidence="2" type="ORF">HA254_07835</name>
</gene>
<evidence type="ECO:0000313" key="2">
    <source>
        <dbReference type="EMBL" id="HIH10546.1"/>
    </source>
</evidence>
<keyword evidence="1" id="KW-0472">Membrane</keyword>
<dbReference type="Proteomes" id="UP000565078">
    <property type="component" value="Unassembled WGS sequence"/>
</dbReference>
<keyword evidence="1" id="KW-1133">Transmembrane helix</keyword>